<protein>
    <submittedName>
        <fullName evidence="1">Uncharacterized protein</fullName>
    </submittedName>
</protein>
<accession>A0AAD6U2E8</accession>
<name>A0AAD6U2E8_9AGAR</name>
<sequence length="171" mass="19193">MTMLAGRRVALGCGPGGPGTSISRSRTGMFIKEGHNLPGKIRPVAWADNYVEYHMIFTTTSDETAFYVLKDLSEVCLLGHFNDLNSFWETYKREEQPLELNEERVAETSQPQGWMVEALHRAEVNLQEFKADMEKSGGRWWEVCAKSGKPCVAQLPSLLPELVASEKAMLL</sequence>
<reference evidence="1" key="1">
    <citation type="submission" date="2023-03" db="EMBL/GenBank/DDBJ databases">
        <title>Massive genome expansion in bonnet fungi (Mycena s.s.) driven by repeated elements and novel gene families across ecological guilds.</title>
        <authorList>
            <consortium name="Lawrence Berkeley National Laboratory"/>
            <person name="Harder C.B."/>
            <person name="Miyauchi S."/>
            <person name="Viragh M."/>
            <person name="Kuo A."/>
            <person name="Thoen E."/>
            <person name="Andreopoulos B."/>
            <person name="Lu D."/>
            <person name="Skrede I."/>
            <person name="Drula E."/>
            <person name="Henrissat B."/>
            <person name="Morin E."/>
            <person name="Kohler A."/>
            <person name="Barry K."/>
            <person name="LaButti K."/>
            <person name="Morin E."/>
            <person name="Salamov A."/>
            <person name="Lipzen A."/>
            <person name="Mereny Z."/>
            <person name="Hegedus B."/>
            <person name="Baldrian P."/>
            <person name="Stursova M."/>
            <person name="Weitz H."/>
            <person name="Taylor A."/>
            <person name="Grigoriev I.V."/>
            <person name="Nagy L.G."/>
            <person name="Martin F."/>
            <person name="Kauserud H."/>
        </authorList>
    </citation>
    <scope>NUCLEOTIDE SEQUENCE</scope>
    <source>
        <strain evidence="1">CBHHK173m</strain>
    </source>
</reference>
<gene>
    <name evidence="1" type="ORF">B0H15DRAFT_803267</name>
</gene>
<keyword evidence="2" id="KW-1185">Reference proteome</keyword>
<organism evidence="1 2">
    <name type="scientific">Mycena belliarum</name>
    <dbReference type="NCBI Taxonomy" id="1033014"/>
    <lineage>
        <taxon>Eukaryota</taxon>
        <taxon>Fungi</taxon>
        <taxon>Dikarya</taxon>
        <taxon>Basidiomycota</taxon>
        <taxon>Agaricomycotina</taxon>
        <taxon>Agaricomycetes</taxon>
        <taxon>Agaricomycetidae</taxon>
        <taxon>Agaricales</taxon>
        <taxon>Marasmiineae</taxon>
        <taxon>Mycenaceae</taxon>
        <taxon>Mycena</taxon>
    </lineage>
</organism>
<evidence type="ECO:0000313" key="2">
    <source>
        <dbReference type="Proteomes" id="UP001222325"/>
    </source>
</evidence>
<dbReference type="AlphaFoldDB" id="A0AAD6U2E8"/>
<dbReference type="Proteomes" id="UP001222325">
    <property type="component" value="Unassembled WGS sequence"/>
</dbReference>
<comment type="caution">
    <text evidence="1">The sequence shown here is derived from an EMBL/GenBank/DDBJ whole genome shotgun (WGS) entry which is preliminary data.</text>
</comment>
<proteinExistence type="predicted"/>
<dbReference type="EMBL" id="JARJCN010000045">
    <property type="protein sequence ID" value="KAJ7082453.1"/>
    <property type="molecule type" value="Genomic_DNA"/>
</dbReference>
<evidence type="ECO:0000313" key="1">
    <source>
        <dbReference type="EMBL" id="KAJ7082453.1"/>
    </source>
</evidence>